<dbReference type="STRING" id="1797110.A3841_11810"/>
<dbReference type="AlphaFoldDB" id="A0A1Q5PHJ7"/>
<accession>A0A1Q5PHJ7</accession>
<name>A0A1Q5PHJ7_9BACT</name>
<evidence type="ECO:0000313" key="3">
    <source>
        <dbReference type="Proteomes" id="UP000186551"/>
    </source>
</evidence>
<gene>
    <name evidence="2" type="ORF">A3841_11810</name>
</gene>
<feature type="transmembrane region" description="Helical" evidence="1">
    <location>
        <begin position="112"/>
        <end position="135"/>
    </location>
</feature>
<comment type="caution">
    <text evidence="2">The sequence shown here is derived from an EMBL/GenBank/DDBJ whole genome shotgun (WGS) entry which is preliminary data.</text>
</comment>
<evidence type="ECO:0000313" key="2">
    <source>
        <dbReference type="EMBL" id="OKL41705.1"/>
    </source>
</evidence>
<feature type="transmembrane region" description="Helical" evidence="1">
    <location>
        <begin position="223"/>
        <end position="240"/>
    </location>
</feature>
<keyword evidence="1" id="KW-0812">Transmembrane</keyword>
<feature type="transmembrane region" description="Helical" evidence="1">
    <location>
        <begin position="182"/>
        <end position="203"/>
    </location>
</feature>
<feature type="transmembrane region" description="Helical" evidence="1">
    <location>
        <begin position="78"/>
        <end position="100"/>
    </location>
</feature>
<protein>
    <submittedName>
        <fullName evidence="2">Uncharacterized protein</fullName>
    </submittedName>
</protein>
<keyword evidence="3" id="KW-1185">Reference proteome</keyword>
<dbReference type="OrthoDB" id="850482at2"/>
<dbReference type="Proteomes" id="UP000186551">
    <property type="component" value="Unassembled WGS sequence"/>
</dbReference>
<keyword evidence="1" id="KW-1133">Transmembrane helix</keyword>
<reference evidence="2 3" key="1">
    <citation type="submission" date="2016-03" db="EMBL/GenBank/DDBJ databases">
        <title>Genome sequence of Pontibacter sp. nov., of the family cytophagaceae, isolated from marine sediment of the Yellow Sea, China.</title>
        <authorList>
            <person name="Zhang G."/>
            <person name="Zhang R."/>
        </authorList>
    </citation>
    <scope>NUCLEOTIDE SEQUENCE [LARGE SCALE GENOMIC DNA]</scope>
    <source>
        <strain evidence="2 3">S10-8</strain>
    </source>
</reference>
<dbReference type="EMBL" id="LVWA01000003">
    <property type="protein sequence ID" value="OKL41705.1"/>
    <property type="molecule type" value="Genomic_DNA"/>
</dbReference>
<sequence>MNQEIPVLPYSLIKTEELKDKGGLSLHFKGKKLLHWLYRAAAILVVLNIIAVSCKYLTDHPNAWGIIPQFELDNERNIPTYFSSFILLLSSFLLFTIAFMKQRQRDKYTWHWRLLAFVFLYMSVDESAGIHEMLIYPLRDNFNMGGIFYFSWVIAGGLLVLGLGIYYLRFLFSLEARLRKGLILAGTVYVGGALGVELFGGYYADTYGLDNLGYAMITTVEETLEIAGVLLLMSTLYSYLEQQLAFLRLNLRRAEPEVELTDILPQLKAVPQEERLN</sequence>
<evidence type="ECO:0000256" key="1">
    <source>
        <dbReference type="SAM" id="Phobius"/>
    </source>
</evidence>
<keyword evidence="1" id="KW-0472">Membrane</keyword>
<dbReference type="RefSeq" id="WP_073851116.1">
    <property type="nucleotide sequence ID" value="NZ_LVWA01000003.1"/>
</dbReference>
<organism evidence="2 3">
    <name type="scientific">Pontibacter flavimaris</name>
    <dbReference type="NCBI Taxonomy" id="1797110"/>
    <lineage>
        <taxon>Bacteria</taxon>
        <taxon>Pseudomonadati</taxon>
        <taxon>Bacteroidota</taxon>
        <taxon>Cytophagia</taxon>
        <taxon>Cytophagales</taxon>
        <taxon>Hymenobacteraceae</taxon>
        <taxon>Pontibacter</taxon>
    </lineage>
</organism>
<feature type="transmembrane region" description="Helical" evidence="1">
    <location>
        <begin position="147"/>
        <end position="170"/>
    </location>
</feature>
<feature type="transmembrane region" description="Helical" evidence="1">
    <location>
        <begin position="36"/>
        <end position="58"/>
    </location>
</feature>
<proteinExistence type="predicted"/>